<sequence length="264" mass="30525">MTLNHIHNHGNAILMRLINQLLQIFWRTETTGSSKETADMVTKTAIIRMFLQCHNLQAVVTLFNDTRQDIFSKFIIGTYLFGILSHTDMAFINQQWIALWLESLLLEYIFLLGIPYLCAEDLGLFILHDTTAPCRNAFTASTFPIHLHLIEVEVLHGLSWQLDFPIARIAYRLEAVLFIFLPAIEITDEIDCRSIWRPFAEDPLTRSTMQTEVHVSVCKFRQGLFSTSQFLHLVKHMVMTSLNGIIIGFEPWIVLNDFKTLNFH</sequence>
<dbReference type="AlphaFoldDB" id="J9H4C7"/>
<reference evidence="1" key="1">
    <citation type="journal article" date="2012" name="PLoS ONE">
        <title>Gene sets for utilization of primary and secondary nutrition supplies in the distal gut of endangered iberian lynx.</title>
        <authorList>
            <person name="Alcaide M."/>
            <person name="Messina E."/>
            <person name="Richter M."/>
            <person name="Bargiela R."/>
            <person name="Peplies J."/>
            <person name="Huws S.A."/>
            <person name="Newbold C.J."/>
            <person name="Golyshin P.N."/>
            <person name="Simon M.A."/>
            <person name="Lopez G."/>
            <person name="Yakimov M.M."/>
            <person name="Ferrer M."/>
        </authorList>
    </citation>
    <scope>NUCLEOTIDE SEQUENCE</scope>
</reference>
<dbReference type="EMBL" id="AMCI01000578">
    <property type="protein sequence ID" value="EJX08615.1"/>
    <property type="molecule type" value="Genomic_DNA"/>
</dbReference>
<name>J9H4C7_9ZZZZ</name>
<protein>
    <submittedName>
        <fullName evidence="1">Membrane protein</fullName>
    </submittedName>
</protein>
<gene>
    <name evidence="1" type="ORF">EVA_03273</name>
</gene>
<comment type="caution">
    <text evidence="1">The sequence shown here is derived from an EMBL/GenBank/DDBJ whole genome shotgun (WGS) entry which is preliminary data.</text>
</comment>
<proteinExistence type="predicted"/>
<organism evidence="1">
    <name type="scientific">gut metagenome</name>
    <dbReference type="NCBI Taxonomy" id="749906"/>
    <lineage>
        <taxon>unclassified sequences</taxon>
        <taxon>metagenomes</taxon>
        <taxon>organismal metagenomes</taxon>
    </lineage>
</organism>
<evidence type="ECO:0000313" key="1">
    <source>
        <dbReference type="EMBL" id="EJX08615.1"/>
    </source>
</evidence>
<accession>J9H4C7</accession>